<dbReference type="OrthoDB" id="5426165at2759"/>
<accession>A0A9W4XDE4</accession>
<dbReference type="PANTHER" id="PTHR40623">
    <property type="entry name" value="INTEGRAL MEMBRANE PROTEIN"/>
    <property type="match status" value="1"/>
</dbReference>
<evidence type="ECO:0000256" key="1">
    <source>
        <dbReference type="SAM" id="MobiDB-lite"/>
    </source>
</evidence>
<dbReference type="PROSITE" id="PS51257">
    <property type="entry name" value="PROKAR_LIPOPROTEIN"/>
    <property type="match status" value="1"/>
</dbReference>
<dbReference type="PANTHER" id="PTHR40623:SF2">
    <property type="entry name" value="INTEGRAL MEMBRANE PROTEIN"/>
    <property type="match status" value="1"/>
</dbReference>
<keyword evidence="4" id="KW-1185">Reference proteome</keyword>
<feature type="compositionally biased region" description="Basic residues" evidence="1">
    <location>
        <begin position="432"/>
        <end position="442"/>
    </location>
</feature>
<gene>
    <name evidence="3" type="ORF">PDIGIT_LOCUS781</name>
</gene>
<feature type="compositionally biased region" description="Pro residues" evidence="1">
    <location>
        <begin position="315"/>
        <end position="324"/>
    </location>
</feature>
<feature type="compositionally biased region" description="Low complexity" evidence="1">
    <location>
        <begin position="101"/>
        <end position="112"/>
    </location>
</feature>
<feature type="compositionally biased region" description="Polar residues" evidence="1">
    <location>
        <begin position="176"/>
        <end position="197"/>
    </location>
</feature>
<name>A0A9W4XDE4_9PLEO</name>
<reference evidence="3" key="1">
    <citation type="submission" date="2023-01" db="EMBL/GenBank/DDBJ databases">
        <authorList>
            <person name="Van Ghelder C."/>
            <person name="Rancurel C."/>
        </authorList>
    </citation>
    <scope>NUCLEOTIDE SEQUENCE</scope>
    <source>
        <strain evidence="3">CNCM I-4278</strain>
    </source>
</reference>
<feature type="compositionally biased region" description="Polar residues" evidence="1">
    <location>
        <begin position="333"/>
        <end position="349"/>
    </location>
</feature>
<feature type="compositionally biased region" description="Polar residues" evidence="1">
    <location>
        <begin position="443"/>
        <end position="456"/>
    </location>
</feature>
<dbReference type="AlphaFoldDB" id="A0A9W4XDE4"/>
<dbReference type="Proteomes" id="UP001152607">
    <property type="component" value="Unassembled WGS sequence"/>
</dbReference>
<feature type="region of interest" description="Disordered" evidence="1">
    <location>
        <begin position="410"/>
        <end position="456"/>
    </location>
</feature>
<keyword evidence="2" id="KW-0472">Membrane</keyword>
<evidence type="ECO:0000256" key="2">
    <source>
        <dbReference type="SAM" id="Phobius"/>
    </source>
</evidence>
<feature type="transmembrane region" description="Helical" evidence="2">
    <location>
        <begin position="12"/>
        <end position="32"/>
    </location>
</feature>
<feature type="compositionally biased region" description="Basic and acidic residues" evidence="1">
    <location>
        <begin position="148"/>
        <end position="165"/>
    </location>
</feature>
<feature type="compositionally biased region" description="Low complexity" evidence="1">
    <location>
        <begin position="118"/>
        <end position="140"/>
    </location>
</feature>
<evidence type="ECO:0000313" key="3">
    <source>
        <dbReference type="EMBL" id="CAI6246176.1"/>
    </source>
</evidence>
<dbReference type="EMBL" id="CAOQHR010000001">
    <property type="protein sequence ID" value="CAI6246176.1"/>
    <property type="molecule type" value="Genomic_DNA"/>
</dbReference>
<sequence>MGKAFFTGWELWQQMTFVLACGIVATIMLGLCKLRYDTLKVRKYSKVDKGKGKTEQTPEMLEAQTVVAKHDEDIPFGIRAIESGIEVDGVWISRSNTPVGSSRSSISRVEPSQPQPSMPSQVQPLPVNASSRASSRPPSSFDVAVNAERIRTNESREVSPARHGDQYVNHGPHGSARNSTLQTLEGTYNGSASSSARRQPVDDRNPTVYKSGNSSSKSSRRASDESDDYNALPEGLPYPAAYISSRQLSYPAPRDPRTDLNLLQSHRMSHVAETGQLTPRVRRPGHSGEWASVADKRAPPEIASANGVDYFVPQQKPPSPPPPTTTSKEAFISSVSHSTQDSHPTNNERQAVPLLETYAARPFYLPDVYQPRGPGQQPSYDEIPIEVQTQQNNARSDQVLRKVNSGFEILRPGTFAPPSPEEAAETPATQKRQSKRLQKKRTNSAGSRTSHFVEQV</sequence>
<keyword evidence="2" id="KW-1133">Transmembrane helix</keyword>
<keyword evidence="2" id="KW-0812">Transmembrane</keyword>
<proteinExistence type="predicted"/>
<feature type="region of interest" description="Disordered" evidence="1">
    <location>
        <begin position="313"/>
        <end position="349"/>
    </location>
</feature>
<comment type="caution">
    <text evidence="3">The sequence shown here is derived from an EMBL/GenBank/DDBJ whole genome shotgun (WGS) entry which is preliminary data.</text>
</comment>
<protein>
    <submittedName>
        <fullName evidence="3">Uncharacterized protein</fullName>
    </submittedName>
</protein>
<feature type="region of interest" description="Disordered" evidence="1">
    <location>
        <begin position="96"/>
        <end position="235"/>
    </location>
</feature>
<evidence type="ECO:0000313" key="4">
    <source>
        <dbReference type="Proteomes" id="UP001152607"/>
    </source>
</evidence>
<organism evidence="3 4">
    <name type="scientific">Periconia digitata</name>
    <dbReference type="NCBI Taxonomy" id="1303443"/>
    <lineage>
        <taxon>Eukaryota</taxon>
        <taxon>Fungi</taxon>
        <taxon>Dikarya</taxon>
        <taxon>Ascomycota</taxon>
        <taxon>Pezizomycotina</taxon>
        <taxon>Dothideomycetes</taxon>
        <taxon>Pleosporomycetidae</taxon>
        <taxon>Pleosporales</taxon>
        <taxon>Massarineae</taxon>
        <taxon>Periconiaceae</taxon>
        <taxon>Periconia</taxon>
    </lineage>
</organism>